<evidence type="ECO:0000313" key="3">
    <source>
        <dbReference type="Proteomes" id="UP000069773"/>
    </source>
</evidence>
<accession>A0AAW5SER0</accession>
<dbReference type="RefSeq" id="WP_067389593.1">
    <property type="nucleotide sequence ID" value="NZ_BCTA01000029.1"/>
</dbReference>
<protein>
    <recommendedName>
        <fullName evidence="5">Transcriptional regulator</fullName>
    </recommendedName>
</protein>
<reference evidence="2" key="3">
    <citation type="journal article" date="2022" name="BMC Genomics">
        <title>Comparative genome analysis of mycobacteria focusing on tRNA and non-coding RNA.</title>
        <authorList>
            <person name="Behra P.R.K."/>
            <person name="Pettersson B.M.F."/>
            <person name="Ramesh M."/>
            <person name="Das S."/>
            <person name="Dasgupta S."/>
            <person name="Kirsebom L.A."/>
        </authorList>
    </citation>
    <scope>NUCLEOTIDE SEQUENCE</scope>
    <source>
        <strain evidence="2">DSM 44203</strain>
    </source>
</reference>
<evidence type="ECO:0000313" key="4">
    <source>
        <dbReference type="Proteomes" id="UP001207528"/>
    </source>
</evidence>
<organism evidence="2 4">
    <name type="scientific">Mycolicibacterium novocastrense</name>
    <name type="common">Mycobacterium novocastrense</name>
    <dbReference type="NCBI Taxonomy" id="59813"/>
    <lineage>
        <taxon>Bacteria</taxon>
        <taxon>Bacillati</taxon>
        <taxon>Actinomycetota</taxon>
        <taxon>Actinomycetes</taxon>
        <taxon>Mycobacteriales</taxon>
        <taxon>Mycobacteriaceae</taxon>
        <taxon>Mycolicibacterium</taxon>
    </lineage>
</organism>
<name>A0AAW5SER0_MYCNV</name>
<reference evidence="1 3" key="1">
    <citation type="journal article" date="2016" name="Genome Announc.">
        <title>Draft Genome Sequences of Five Rapidly Growing Mycobacterium Species, M. thermoresistibile, M. fortuitum subsp. acetamidolyticum, M. canariasense, M. brisbanense, and M. novocastrense.</title>
        <authorList>
            <person name="Katahira K."/>
            <person name="Ogura Y."/>
            <person name="Gotoh Y."/>
            <person name="Hayashi T."/>
        </authorList>
    </citation>
    <scope>NUCLEOTIDE SEQUENCE [LARGE SCALE GENOMIC DNA]</scope>
    <source>
        <strain evidence="1 3">JCM18114</strain>
    </source>
</reference>
<comment type="caution">
    <text evidence="2">The sequence shown here is derived from an EMBL/GenBank/DDBJ whole genome shotgun (WGS) entry which is preliminary data.</text>
</comment>
<proteinExistence type="predicted"/>
<dbReference type="Proteomes" id="UP001207528">
    <property type="component" value="Unassembled WGS sequence"/>
</dbReference>
<reference evidence="2" key="2">
    <citation type="submission" date="2020-07" db="EMBL/GenBank/DDBJ databases">
        <authorList>
            <person name="Pettersson B.M.F."/>
            <person name="Behra P.R.K."/>
            <person name="Ramesh M."/>
            <person name="Das S."/>
            <person name="Dasgupta S."/>
            <person name="Kirsebom L.A."/>
        </authorList>
    </citation>
    <scope>NUCLEOTIDE SEQUENCE</scope>
    <source>
        <strain evidence="2">DSM 44203</strain>
    </source>
</reference>
<dbReference type="EMBL" id="JACKTI010000016">
    <property type="protein sequence ID" value="MCV7022100.1"/>
    <property type="molecule type" value="Genomic_DNA"/>
</dbReference>
<dbReference type="EMBL" id="BCTA01000029">
    <property type="protein sequence ID" value="GAT09379.1"/>
    <property type="molecule type" value="Genomic_DNA"/>
</dbReference>
<keyword evidence="3" id="KW-1185">Reference proteome</keyword>
<evidence type="ECO:0000313" key="2">
    <source>
        <dbReference type="EMBL" id="MCV7022100.1"/>
    </source>
</evidence>
<dbReference type="AlphaFoldDB" id="A0AAW5SER0"/>
<sequence>MTDTWTTRDLPVLKAAVELYDQTGEGPSADEIERACGFDEQTVQRALRALYRQPYFDKGVEAFGGDILMVGEPTGDAFRVAGLWPSPETQLERLIAALEAAADDDSRQPDERSRMKQIALTLRGAAWQVALNALGGAGGNLMTGD</sequence>
<dbReference type="Proteomes" id="UP000069773">
    <property type="component" value="Unassembled WGS sequence"/>
</dbReference>
<evidence type="ECO:0008006" key="5">
    <source>
        <dbReference type="Google" id="ProtNLM"/>
    </source>
</evidence>
<gene>
    <name evidence="2" type="ORF">H7I77_01875</name>
    <name evidence="1" type="ORF">RMCN_2512</name>
</gene>
<evidence type="ECO:0000313" key="1">
    <source>
        <dbReference type="EMBL" id="GAT09379.1"/>
    </source>
</evidence>